<feature type="region of interest" description="Disordered" evidence="5">
    <location>
        <begin position="54"/>
        <end position="86"/>
    </location>
</feature>
<dbReference type="GO" id="GO:0016763">
    <property type="term" value="F:pentosyltransferase activity"/>
    <property type="evidence" value="ECO:0007669"/>
    <property type="project" value="UniProtKB-ARBA"/>
</dbReference>
<protein>
    <recommendedName>
        <fullName evidence="6">Glycosyltransferase 61 catalytic domain-containing protein</fullName>
    </recommendedName>
</protein>
<evidence type="ECO:0000313" key="7">
    <source>
        <dbReference type="EMBL" id="KAH9314327.1"/>
    </source>
</evidence>
<name>A0AA38G0W5_TAXCH</name>
<evidence type="ECO:0000256" key="4">
    <source>
        <dbReference type="ARBA" id="ARBA00023180"/>
    </source>
</evidence>
<dbReference type="PANTHER" id="PTHR20961">
    <property type="entry name" value="GLYCOSYLTRANSFERASE"/>
    <property type="match status" value="1"/>
</dbReference>
<dbReference type="OMA" id="DCRNWWL"/>
<evidence type="ECO:0000256" key="3">
    <source>
        <dbReference type="ARBA" id="ARBA00022679"/>
    </source>
</evidence>
<comment type="subcellular location">
    <subcellularLocation>
        <location evidence="1">Golgi apparatus membrane</location>
        <topology evidence="1">Single-pass type II membrane protein</topology>
    </subcellularLocation>
</comment>
<keyword evidence="2" id="KW-0328">Glycosyltransferase</keyword>
<comment type="caution">
    <text evidence="7">The sequence shown here is derived from an EMBL/GenBank/DDBJ whole genome shotgun (WGS) entry which is preliminary data.</text>
</comment>
<feature type="domain" description="Glycosyltransferase 61 catalytic" evidence="6">
    <location>
        <begin position="234"/>
        <end position="385"/>
    </location>
</feature>
<proteinExistence type="predicted"/>
<dbReference type="InterPro" id="IPR049625">
    <property type="entry name" value="Glyco_transf_61_cat"/>
</dbReference>
<evidence type="ECO:0000256" key="1">
    <source>
        <dbReference type="ARBA" id="ARBA00004323"/>
    </source>
</evidence>
<sequence>MKKATLFRRFLLAVATLGIGFIMIFVQKAVLPAHLQHLNARTVLSNQKMKSVEEPLEAISPRDAPNSSMTLQYSTQASGNQTEGKVKMPGAYTSDGEGIVCDRSHSRTDICSAFGRVQMDARSSLFLLNAVNESNHGIVEKIRPYTRKWESEVMDLVREVTLEGKAVQNNFMLKCDVQHGVPAVVFSTGGYTGNVYHEFNDGIVPLYITSQHLKREVVLINVDCRNWWLTKYDEVLNQLTKYRVINFDNETKIHCFPEVTIGVFIHAELTIDPTLMPNNETVLDFRAMLERAYTPHYVQLEKKPVKRKRPNLVILVREGSREIVNLNQVVKLAKQIGFNVTLWKPLPTTDLKDTYRLLNSSHVLMGVHGAALTHFLFMPPGSVFIQIIPLGIDWASQSYFGDPAERMGLQYIGYKIGLLESTLNDKYGKEDTVLVDPMTIVSQGWSATKEIYLDSQDVRLDLPRFKNTLMDAKRRAMRLIRQQRMKGNIG</sequence>
<dbReference type="EMBL" id="JAHRHJ020000005">
    <property type="protein sequence ID" value="KAH9314327.1"/>
    <property type="molecule type" value="Genomic_DNA"/>
</dbReference>
<dbReference type="PANTHER" id="PTHR20961:SF124">
    <property type="entry name" value="GLYCOSYLTRANSFERASE"/>
    <property type="match status" value="1"/>
</dbReference>
<keyword evidence="4" id="KW-0325">Glycoprotein</keyword>
<reference evidence="7 8" key="1">
    <citation type="journal article" date="2021" name="Nat. Plants">
        <title>The Taxus genome provides insights into paclitaxel biosynthesis.</title>
        <authorList>
            <person name="Xiong X."/>
            <person name="Gou J."/>
            <person name="Liao Q."/>
            <person name="Li Y."/>
            <person name="Zhou Q."/>
            <person name="Bi G."/>
            <person name="Li C."/>
            <person name="Du R."/>
            <person name="Wang X."/>
            <person name="Sun T."/>
            <person name="Guo L."/>
            <person name="Liang H."/>
            <person name="Lu P."/>
            <person name="Wu Y."/>
            <person name="Zhang Z."/>
            <person name="Ro D.K."/>
            <person name="Shang Y."/>
            <person name="Huang S."/>
            <person name="Yan J."/>
        </authorList>
    </citation>
    <scope>NUCLEOTIDE SEQUENCE [LARGE SCALE GENOMIC DNA]</scope>
    <source>
        <strain evidence="7">Ta-2019</strain>
    </source>
</reference>
<evidence type="ECO:0000256" key="2">
    <source>
        <dbReference type="ARBA" id="ARBA00022676"/>
    </source>
</evidence>
<evidence type="ECO:0000259" key="6">
    <source>
        <dbReference type="Pfam" id="PF04577"/>
    </source>
</evidence>
<keyword evidence="8" id="KW-1185">Reference proteome</keyword>
<evidence type="ECO:0000313" key="8">
    <source>
        <dbReference type="Proteomes" id="UP000824469"/>
    </source>
</evidence>
<accession>A0AA38G0W5</accession>
<dbReference type="AlphaFoldDB" id="A0AA38G0W5"/>
<dbReference type="Proteomes" id="UP000824469">
    <property type="component" value="Unassembled WGS sequence"/>
</dbReference>
<feature type="compositionally biased region" description="Polar residues" evidence="5">
    <location>
        <begin position="65"/>
        <end position="83"/>
    </location>
</feature>
<gene>
    <name evidence="7" type="ORF">KI387_022954</name>
</gene>
<keyword evidence="3" id="KW-0808">Transferase</keyword>
<dbReference type="InterPro" id="IPR007657">
    <property type="entry name" value="Glycosyltransferase_61"/>
</dbReference>
<dbReference type="GO" id="GO:0000139">
    <property type="term" value="C:Golgi membrane"/>
    <property type="evidence" value="ECO:0007669"/>
    <property type="project" value="UniProtKB-SubCell"/>
</dbReference>
<evidence type="ECO:0000256" key="5">
    <source>
        <dbReference type="SAM" id="MobiDB-lite"/>
    </source>
</evidence>
<dbReference type="Pfam" id="PF04577">
    <property type="entry name" value="Glyco_transf_61"/>
    <property type="match status" value="1"/>
</dbReference>
<organism evidence="7 8">
    <name type="scientific">Taxus chinensis</name>
    <name type="common">Chinese yew</name>
    <name type="synonym">Taxus wallichiana var. chinensis</name>
    <dbReference type="NCBI Taxonomy" id="29808"/>
    <lineage>
        <taxon>Eukaryota</taxon>
        <taxon>Viridiplantae</taxon>
        <taxon>Streptophyta</taxon>
        <taxon>Embryophyta</taxon>
        <taxon>Tracheophyta</taxon>
        <taxon>Spermatophyta</taxon>
        <taxon>Pinopsida</taxon>
        <taxon>Pinidae</taxon>
        <taxon>Conifers II</taxon>
        <taxon>Cupressales</taxon>
        <taxon>Taxaceae</taxon>
        <taxon>Taxus</taxon>
    </lineage>
</organism>